<dbReference type="GO" id="GO:1990077">
    <property type="term" value="C:primosome complex"/>
    <property type="evidence" value="ECO:0007669"/>
    <property type="project" value="UniProtKB-KW"/>
</dbReference>
<evidence type="ECO:0000256" key="1">
    <source>
        <dbReference type="ARBA" id="ARBA00022515"/>
    </source>
</evidence>
<keyword evidence="5" id="KW-0378">Hydrolase</keyword>
<dbReference type="InterPro" id="IPR041222">
    <property type="entry name" value="PriA_3primeBD"/>
</dbReference>
<dbReference type="Pfam" id="PF18319">
    <property type="entry name" value="Zn_ribbon_PriA"/>
    <property type="match status" value="1"/>
</dbReference>
<feature type="domain" description="Helicase ATP-binding" evidence="13">
    <location>
        <begin position="206"/>
        <end position="373"/>
    </location>
</feature>
<dbReference type="InterPro" id="IPR027417">
    <property type="entry name" value="P-loop_NTPase"/>
</dbReference>
<dbReference type="SUPFAM" id="SSF52540">
    <property type="entry name" value="P-loop containing nucleoside triphosphate hydrolases"/>
    <property type="match status" value="1"/>
</dbReference>
<evidence type="ECO:0000256" key="7">
    <source>
        <dbReference type="ARBA" id="ARBA00022833"/>
    </source>
</evidence>
<dbReference type="InterPro" id="IPR040498">
    <property type="entry name" value="PriA_CRR"/>
</dbReference>
<comment type="caution">
    <text evidence="15">The sequence shown here is derived from an EMBL/GenBank/DDBJ whole genome shotgun (WGS) entry which is preliminary data.</text>
</comment>
<reference evidence="15" key="1">
    <citation type="submission" date="2009-10" db="EMBL/GenBank/DDBJ databases">
        <title>Diversity of trophic interactions inside an arsenic-rich microbial ecosystem.</title>
        <authorList>
            <person name="Bertin P.N."/>
            <person name="Heinrich-Salmeron A."/>
            <person name="Pelletier E."/>
            <person name="Goulhen-Chollet F."/>
            <person name="Arsene-Ploetze F."/>
            <person name="Gallien S."/>
            <person name="Calteau A."/>
            <person name="Vallenet D."/>
            <person name="Casiot C."/>
            <person name="Chane-Woon-Ming B."/>
            <person name="Giloteaux L."/>
            <person name="Barakat M."/>
            <person name="Bonnefoy V."/>
            <person name="Bruneel O."/>
            <person name="Chandler M."/>
            <person name="Cleiss J."/>
            <person name="Duran R."/>
            <person name="Elbaz-Poulichet F."/>
            <person name="Fonknechten N."/>
            <person name="Lauga B."/>
            <person name="Mornico D."/>
            <person name="Ortet P."/>
            <person name="Schaeffer C."/>
            <person name="Siguier P."/>
            <person name="Alexander Thil Smith A."/>
            <person name="Van Dorsselaer A."/>
            <person name="Weissenbach J."/>
            <person name="Medigue C."/>
            <person name="Le Paslier D."/>
        </authorList>
    </citation>
    <scope>NUCLEOTIDE SEQUENCE</scope>
</reference>
<evidence type="ECO:0000259" key="13">
    <source>
        <dbReference type="PROSITE" id="PS51192"/>
    </source>
</evidence>
<sequence>MIALIALNLPVAQPFDYLAGDLSAAHIGCRVRVPFGQKERIGIVVGMREASDRPLAQLKAVTALLDEQTLLPHDMLALLRFCSDYYHYPLGPTLFAALPGHLRKGKEAVVRTHLQWKLTPLGVRQGAGLPLRAKAQRALFARLCEGPLAENALEVTAHARNLLKTWLVAAWIETAPLDILDVSPKLPLSSAPVLNFAQQQAVEQVQAALGHYETFLLHGVTGSGKTEVYLHLAQQVIAQGGQVLLLVPEIHLTPQLTGQFSQRFGAELIATLHSGLGETQRLRHWLAAQNGTAKIVLGTRLALFTPMPALQLIVVDEEHDSGFHQQEGLRYAARDMAVVRAQRAHIPIVLGSATPSLESWHNALTGRYQRITLTQRATSITMPTVRLIDSRANKPIEGLTTTLDAALQQNLARGQQSLVFANRRGYAPSLYCRDCGWAAGCPRCSAKLVLHLREKSLRCHHCGYQQAMALACPNCEGKDLHPGGVATQRLEQHLHHRFPTARILRVDRDSTQGETRWLTMQQAIRNGEIDILVGTQLLSKGHDFPGLSLVGIIGADDALYSTDFRATERLFAQLMQVGGRAGRAQWPGEVLIQTRFPDHPLYQALQQHNYAEYAEILLSERNTARLPPYFHLAALRADAPALIDALVFLQTAQQHAPQMDGVTLFDPTPDAMPRKANRDRALLLVQSAHRGLLQHYLSLWMPALYALRTKNIRWHLDVDPQQV</sequence>
<gene>
    <name evidence="15" type="ORF">CARN7_1058</name>
</gene>
<evidence type="ECO:0000256" key="4">
    <source>
        <dbReference type="ARBA" id="ARBA00022741"/>
    </source>
</evidence>
<dbReference type="GO" id="GO:0006270">
    <property type="term" value="P:DNA replication initiation"/>
    <property type="evidence" value="ECO:0007669"/>
    <property type="project" value="TreeGrafter"/>
</dbReference>
<keyword evidence="4" id="KW-0547">Nucleotide-binding</keyword>
<keyword evidence="1" id="KW-0639">Primosome</keyword>
<keyword evidence="10" id="KW-0413">Isomerase</keyword>
<dbReference type="EC" id="5.6.2.4" evidence="11"/>
<feature type="domain" description="Helicase C-terminal" evidence="14">
    <location>
        <begin position="451"/>
        <end position="624"/>
    </location>
</feature>
<dbReference type="Gene3D" id="3.40.1440.60">
    <property type="entry name" value="PriA, 3(prime) DNA-binding domain"/>
    <property type="match status" value="1"/>
</dbReference>
<dbReference type="NCBIfam" id="TIGR00595">
    <property type="entry name" value="priA"/>
    <property type="match status" value="1"/>
</dbReference>
<dbReference type="GO" id="GO:0006302">
    <property type="term" value="P:double-strand break repair"/>
    <property type="evidence" value="ECO:0007669"/>
    <property type="project" value="InterPro"/>
</dbReference>
<dbReference type="GO" id="GO:0046872">
    <property type="term" value="F:metal ion binding"/>
    <property type="evidence" value="ECO:0007669"/>
    <property type="project" value="UniProtKB-KW"/>
</dbReference>
<dbReference type="NCBIfam" id="NF004067">
    <property type="entry name" value="PRK05580.1-4"/>
    <property type="match status" value="1"/>
</dbReference>
<dbReference type="GO" id="GO:0043138">
    <property type="term" value="F:3'-5' DNA helicase activity"/>
    <property type="evidence" value="ECO:0007669"/>
    <property type="project" value="UniProtKB-EC"/>
</dbReference>
<keyword evidence="9" id="KW-0238">DNA-binding</keyword>
<dbReference type="HAMAP" id="MF_00983">
    <property type="entry name" value="PriA"/>
    <property type="match status" value="1"/>
</dbReference>
<protein>
    <recommendedName>
        <fullName evidence="11">DNA 3'-5' helicase</fullName>
        <ecNumber evidence="11">5.6.2.4</ecNumber>
    </recommendedName>
</protein>
<keyword evidence="6" id="KW-0347">Helicase</keyword>
<dbReference type="FunFam" id="3.40.1440.60:FF:000001">
    <property type="entry name" value="Primosomal protein N"/>
    <property type="match status" value="1"/>
</dbReference>
<dbReference type="Pfam" id="PF17764">
    <property type="entry name" value="PriA_3primeBD"/>
    <property type="match status" value="1"/>
</dbReference>
<evidence type="ECO:0000256" key="8">
    <source>
        <dbReference type="ARBA" id="ARBA00022840"/>
    </source>
</evidence>
<keyword evidence="8" id="KW-0067">ATP-binding</keyword>
<accession>E6QSR3</accession>
<evidence type="ECO:0000256" key="6">
    <source>
        <dbReference type="ARBA" id="ARBA00022806"/>
    </source>
</evidence>
<dbReference type="InterPro" id="IPR014001">
    <property type="entry name" value="Helicase_ATP-bd"/>
</dbReference>
<dbReference type="InterPro" id="IPR005259">
    <property type="entry name" value="PriA"/>
</dbReference>
<dbReference type="EMBL" id="CABR01000080">
    <property type="protein sequence ID" value="CBI10285.1"/>
    <property type="molecule type" value="Genomic_DNA"/>
</dbReference>
<dbReference type="SMART" id="SM00490">
    <property type="entry name" value="HELICc"/>
    <property type="match status" value="1"/>
</dbReference>
<dbReference type="PANTHER" id="PTHR30580:SF0">
    <property type="entry name" value="PRIMOSOMAL PROTEIN N"/>
    <property type="match status" value="1"/>
</dbReference>
<keyword evidence="2" id="KW-0235">DNA replication</keyword>
<dbReference type="GO" id="GO:0016787">
    <property type="term" value="F:hydrolase activity"/>
    <property type="evidence" value="ECO:0007669"/>
    <property type="project" value="UniProtKB-KW"/>
</dbReference>
<dbReference type="PROSITE" id="PS51192">
    <property type="entry name" value="HELICASE_ATP_BIND_1"/>
    <property type="match status" value="1"/>
</dbReference>
<name>E6QSR3_9ZZZZ</name>
<dbReference type="GO" id="GO:0005524">
    <property type="term" value="F:ATP binding"/>
    <property type="evidence" value="ECO:0007669"/>
    <property type="project" value="UniProtKB-KW"/>
</dbReference>
<dbReference type="FunFam" id="3.40.50.300:FF:000489">
    <property type="entry name" value="Primosome assembly protein PriA"/>
    <property type="match status" value="1"/>
</dbReference>
<dbReference type="PROSITE" id="PS51194">
    <property type="entry name" value="HELICASE_CTER"/>
    <property type="match status" value="1"/>
</dbReference>
<dbReference type="InterPro" id="IPR041236">
    <property type="entry name" value="PriA_C"/>
</dbReference>
<comment type="catalytic activity">
    <reaction evidence="12">
        <text>ATP + H2O = ADP + phosphate + H(+)</text>
        <dbReference type="Rhea" id="RHEA:13065"/>
        <dbReference type="ChEBI" id="CHEBI:15377"/>
        <dbReference type="ChEBI" id="CHEBI:15378"/>
        <dbReference type="ChEBI" id="CHEBI:30616"/>
        <dbReference type="ChEBI" id="CHEBI:43474"/>
        <dbReference type="ChEBI" id="CHEBI:456216"/>
        <dbReference type="EC" id="5.6.2.4"/>
    </reaction>
</comment>
<dbReference type="InterPro" id="IPR001650">
    <property type="entry name" value="Helicase_C-like"/>
</dbReference>
<dbReference type="Pfam" id="PF18074">
    <property type="entry name" value="PriA_C"/>
    <property type="match status" value="1"/>
</dbReference>
<keyword evidence="3" id="KW-0479">Metal-binding</keyword>
<evidence type="ECO:0000259" key="14">
    <source>
        <dbReference type="PROSITE" id="PS51194"/>
    </source>
</evidence>
<evidence type="ECO:0000313" key="15">
    <source>
        <dbReference type="EMBL" id="CBI10285.1"/>
    </source>
</evidence>
<keyword evidence="7" id="KW-0862">Zinc</keyword>
<dbReference type="PANTHER" id="PTHR30580">
    <property type="entry name" value="PRIMOSOMAL PROTEIN N"/>
    <property type="match status" value="1"/>
</dbReference>
<dbReference type="GO" id="GO:0003677">
    <property type="term" value="F:DNA binding"/>
    <property type="evidence" value="ECO:0007669"/>
    <property type="project" value="UniProtKB-KW"/>
</dbReference>
<evidence type="ECO:0000256" key="11">
    <source>
        <dbReference type="ARBA" id="ARBA00034808"/>
    </source>
</evidence>
<dbReference type="Pfam" id="PF00270">
    <property type="entry name" value="DEAD"/>
    <property type="match status" value="1"/>
</dbReference>
<dbReference type="Gene3D" id="3.40.50.300">
    <property type="entry name" value="P-loop containing nucleotide triphosphate hydrolases"/>
    <property type="match status" value="2"/>
</dbReference>
<evidence type="ECO:0000256" key="9">
    <source>
        <dbReference type="ARBA" id="ARBA00023125"/>
    </source>
</evidence>
<proteinExistence type="inferred from homology"/>
<dbReference type="Pfam" id="PF00271">
    <property type="entry name" value="Helicase_C"/>
    <property type="match status" value="1"/>
</dbReference>
<dbReference type="GO" id="GO:0006269">
    <property type="term" value="P:DNA replication, synthesis of primer"/>
    <property type="evidence" value="ECO:0007669"/>
    <property type="project" value="UniProtKB-KW"/>
</dbReference>
<dbReference type="AlphaFoldDB" id="E6QSR3"/>
<dbReference type="InterPro" id="IPR042115">
    <property type="entry name" value="PriA_3primeBD_sf"/>
</dbReference>
<evidence type="ECO:0000256" key="10">
    <source>
        <dbReference type="ARBA" id="ARBA00023235"/>
    </source>
</evidence>
<evidence type="ECO:0000256" key="5">
    <source>
        <dbReference type="ARBA" id="ARBA00022801"/>
    </source>
</evidence>
<evidence type="ECO:0000256" key="2">
    <source>
        <dbReference type="ARBA" id="ARBA00022705"/>
    </source>
</evidence>
<dbReference type="InterPro" id="IPR011545">
    <property type="entry name" value="DEAD/DEAH_box_helicase_dom"/>
</dbReference>
<dbReference type="SMART" id="SM00487">
    <property type="entry name" value="DEXDc"/>
    <property type="match status" value="1"/>
</dbReference>
<evidence type="ECO:0000256" key="12">
    <source>
        <dbReference type="ARBA" id="ARBA00048988"/>
    </source>
</evidence>
<dbReference type="GO" id="GO:0006310">
    <property type="term" value="P:DNA recombination"/>
    <property type="evidence" value="ECO:0007669"/>
    <property type="project" value="InterPro"/>
</dbReference>
<evidence type="ECO:0000256" key="3">
    <source>
        <dbReference type="ARBA" id="ARBA00022723"/>
    </source>
</evidence>
<dbReference type="CDD" id="cd17929">
    <property type="entry name" value="DEXHc_priA"/>
    <property type="match status" value="1"/>
</dbReference>
<organism evidence="15">
    <name type="scientific">mine drainage metagenome</name>
    <dbReference type="NCBI Taxonomy" id="410659"/>
    <lineage>
        <taxon>unclassified sequences</taxon>
        <taxon>metagenomes</taxon>
        <taxon>ecological metagenomes</taxon>
    </lineage>
</organism>